<reference evidence="2 3" key="1">
    <citation type="journal article" date="2009" name="PLoS ONE">
        <title>The complete genome of Teredinibacter turnerae T7901: an intracellular endosymbiont of marine wood-boring bivalves (shipworms).</title>
        <authorList>
            <person name="Yang J.C."/>
            <person name="Madupu R."/>
            <person name="Durkin A.S."/>
            <person name="Ekborg N.A."/>
            <person name="Pedamallu C.S."/>
            <person name="Hostetler J.B."/>
            <person name="Radune D."/>
            <person name="Toms B.S."/>
            <person name="Henrissat B."/>
            <person name="Coutinho P.M."/>
            <person name="Schwarz S."/>
            <person name="Field L."/>
            <person name="Trindade-Silva A.E."/>
            <person name="Soares C.A.G."/>
            <person name="Elshahawi S."/>
            <person name="Hanora A."/>
            <person name="Schmidt E.W."/>
            <person name="Haygood M.G."/>
            <person name="Posfai J."/>
            <person name="Benner J."/>
            <person name="Madinger C."/>
            <person name="Nove J."/>
            <person name="Anton B."/>
            <person name="Chaudhary K."/>
            <person name="Foster J."/>
            <person name="Holman A."/>
            <person name="Kumar S."/>
            <person name="Lessard P.A."/>
            <person name="Luyten Y.A."/>
            <person name="Slatko B."/>
            <person name="Wood N."/>
            <person name="Wu B."/>
            <person name="Teplitski M."/>
            <person name="Mougous J.D."/>
            <person name="Ward N."/>
            <person name="Eisen J.A."/>
            <person name="Badger J.H."/>
            <person name="Distel D.L."/>
        </authorList>
    </citation>
    <scope>NUCLEOTIDE SEQUENCE [LARGE SCALE GENOMIC DNA]</scope>
    <source>
        <strain evidence="3">ATCC 39867 / T7901</strain>
    </source>
</reference>
<gene>
    <name evidence="2" type="ordered locus">TERTU_1509</name>
</gene>
<dbReference type="SUPFAM" id="SSF52540">
    <property type="entry name" value="P-loop containing nucleoside triphosphate hydrolases"/>
    <property type="match status" value="1"/>
</dbReference>
<dbReference type="InterPro" id="IPR007111">
    <property type="entry name" value="NACHT_NTPase"/>
</dbReference>
<dbReference type="Gene3D" id="3.40.50.300">
    <property type="entry name" value="P-loop containing nucleotide triphosphate hydrolases"/>
    <property type="match status" value="1"/>
</dbReference>
<dbReference type="OrthoDB" id="6190698at2"/>
<organism evidence="2 3">
    <name type="scientific">Teredinibacter turnerae (strain ATCC 39867 / T7901)</name>
    <dbReference type="NCBI Taxonomy" id="377629"/>
    <lineage>
        <taxon>Bacteria</taxon>
        <taxon>Pseudomonadati</taxon>
        <taxon>Pseudomonadota</taxon>
        <taxon>Gammaproteobacteria</taxon>
        <taxon>Cellvibrionales</taxon>
        <taxon>Cellvibrionaceae</taxon>
        <taxon>Teredinibacter</taxon>
    </lineage>
</organism>
<accession>C5BT84</accession>
<dbReference type="Pfam" id="PF05729">
    <property type="entry name" value="NACHT"/>
    <property type="match status" value="1"/>
</dbReference>
<feature type="domain" description="AAA+ ATPase" evidence="1">
    <location>
        <begin position="445"/>
        <end position="587"/>
    </location>
</feature>
<dbReference type="eggNOG" id="ENOG5033RNW">
    <property type="taxonomic scope" value="Bacteria"/>
</dbReference>
<dbReference type="InterPro" id="IPR003593">
    <property type="entry name" value="AAA+_ATPase"/>
</dbReference>
<dbReference type="Proteomes" id="UP000009080">
    <property type="component" value="Chromosome"/>
</dbReference>
<evidence type="ECO:0000259" key="1">
    <source>
        <dbReference type="SMART" id="SM00382"/>
    </source>
</evidence>
<evidence type="ECO:0000313" key="3">
    <source>
        <dbReference type="Proteomes" id="UP000009080"/>
    </source>
</evidence>
<proteinExistence type="predicted"/>
<dbReference type="HOGENOM" id="CLU_284247_0_0_6"/>
<dbReference type="EMBL" id="CP001614">
    <property type="protein sequence ID" value="ACR12704.1"/>
    <property type="molecule type" value="Genomic_DNA"/>
</dbReference>
<dbReference type="KEGG" id="ttu:TERTU_1509"/>
<dbReference type="AlphaFoldDB" id="C5BT84"/>
<keyword evidence="3" id="KW-1185">Reference proteome</keyword>
<protein>
    <recommendedName>
        <fullName evidence="1">AAA+ ATPase domain-containing protein</fullName>
    </recommendedName>
</protein>
<name>C5BT84_TERTT</name>
<evidence type="ECO:0000313" key="2">
    <source>
        <dbReference type="EMBL" id="ACR12704.1"/>
    </source>
</evidence>
<sequence>MHLRIQQKRETRQVLVQLEKEGQIIAYHVDAFDSPHSKALRQAFASFYADVPSDPEPDKTVLNIAEKLISGGQRLADNLLGEDHELMKIVQEIEQAGFAKLEVSIDSDDSDFFEEFWETVVLPDTKYVLSASVSRFSRTNSQLYGEPDSEIELGLVANDPMSGQLSSLLGEQARDPIDSQTSAMRVLWVVAQSGGAVDTNHLSQAVGFANRAVSEGGNLIYELMLNPSPEELNNRLQVLEKPIHILHYFGDVCIGEGNIYYLVNDQRHDLLGVLQACGSASLGCVAMDVREYVNEQGLAVPHQRGFHAITQTACRAYKGNILGLSQAVLPQFSSVVFHSVYRALTLAVELGQAVVEARKELQRNSLDESFNPSPVPFPMWPLLLHFGQQKVRFFRQGDSQISDTPVGWGALKERIFGFDLERLSACAGNTSDNVALPVADYCQTHGGKVAIVGSEGMGKTYTAQRVAVYLAAAEKVDYAFYFSCQRFSYELADIIHMTAGVLEAGAEDTDNFAEALAQKRCCFVFDDFDLHPVSHDVVNLLERFNQIVITAGKDVFSEDYKSFQLAGLINIDRRLIACESIRVAQLSQQNIFAPAMQVAERCGGNPWLQKKLVPELSLYSVEELLTRLTDYPHGSVKEGFYQQYWATLTQNEQVFFSLLAQSPAVLMEMLGAVIQQNDSYWHTFCGEESTNENYKAWVDKNYQHGFLRRSNLGHMLGRDEIDFIVAQQAQIDDEHAVLFSGWVCESLCFLSGRVSQQNNSEILNYLVVNRADWVLHLERLWHNYKFPEFFGVKNAIERLFMPVGLVPELATWCLELLHRHPLPDRDYSQDHVVAWLALAAELNRMPPEIDVEWIATTAERCRTSYSELDATASTSALPYFHQLATFLLAYYERNTFWAECIMVAERALGVYRYYESWPRVVASLKALVRFHRASGDKEQAWLLEDQLLNDVPYEDAEPGFKLQQQIEILLSQVAAEEFERAHKLLYEIKAYQDAPPHLQDLLINVECDIDYGMQNYEAALPVMSKLWSRAKAASQDAQLKELQQKLTVIKSVLGEGRFNEILDKADADGDKQHDENLTH</sequence>
<dbReference type="SMART" id="SM00382">
    <property type="entry name" value="AAA"/>
    <property type="match status" value="1"/>
</dbReference>
<dbReference type="RefSeq" id="WP_015818816.1">
    <property type="nucleotide sequence ID" value="NC_012997.1"/>
</dbReference>
<dbReference type="InterPro" id="IPR027417">
    <property type="entry name" value="P-loop_NTPase"/>
</dbReference>